<feature type="transmembrane region" description="Helical" evidence="1">
    <location>
        <begin position="6"/>
        <end position="27"/>
    </location>
</feature>
<proteinExistence type="predicted"/>
<protein>
    <submittedName>
        <fullName evidence="2">Uncharacterized protein</fullName>
    </submittedName>
</protein>
<keyword evidence="1" id="KW-0812">Transmembrane</keyword>
<dbReference type="RefSeq" id="WP_007208803.1">
    <property type="nucleotide sequence ID" value="NZ_GL622241.1"/>
</dbReference>
<dbReference type="AlphaFoldDB" id="E6LHF0"/>
<organism evidence="2 3">
    <name type="scientific">Enterococcus italicus (strain DSM 15952 / CCUG 50447 / LMG 22039 / TP 1.5)</name>
    <dbReference type="NCBI Taxonomy" id="888064"/>
    <lineage>
        <taxon>Bacteria</taxon>
        <taxon>Bacillati</taxon>
        <taxon>Bacillota</taxon>
        <taxon>Bacilli</taxon>
        <taxon>Lactobacillales</taxon>
        <taxon>Enterococcaceae</taxon>
        <taxon>Enterococcus</taxon>
    </lineage>
</organism>
<dbReference type="HOGENOM" id="CLU_1292744_0_0_9"/>
<dbReference type="OrthoDB" id="3035272at2"/>
<gene>
    <name evidence="2" type="ORF">HMPREF9088_1790</name>
</gene>
<evidence type="ECO:0000313" key="3">
    <source>
        <dbReference type="Proteomes" id="UP000010296"/>
    </source>
</evidence>
<dbReference type="PATRIC" id="fig|888064.11.peg.1089"/>
<comment type="caution">
    <text evidence="2">The sequence shown here is derived from an EMBL/GenBank/DDBJ whole genome shotgun (WGS) entry which is preliminary data.</text>
</comment>
<name>E6LHF0_ENTI1</name>
<reference evidence="2 3" key="1">
    <citation type="submission" date="2010-12" db="EMBL/GenBank/DDBJ databases">
        <authorList>
            <person name="Muzny D."/>
            <person name="Qin X."/>
            <person name="Deng J."/>
            <person name="Jiang H."/>
            <person name="Liu Y."/>
            <person name="Qu J."/>
            <person name="Song X.-Z."/>
            <person name="Zhang L."/>
            <person name="Thornton R."/>
            <person name="Coyle M."/>
            <person name="Francisco L."/>
            <person name="Jackson L."/>
            <person name="Javaid M."/>
            <person name="Korchina V."/>
            <person name="Kovar C."/>
            <person name="Mata R."/>
            <person name="Mathew T."/>
            <person name="Ngo R."/>
            <person name="Nguyen L."/>
            <person name="Nguyen N."/>
            <person name="Okwuonu G."/>
            <person name="Ongeri F."/>
            <person name="Pham C."/>
            <person name="Simmons D."/>
            <person name="Wilczek-Boney K."/>
            <person name="Hale W."/>
            <person name="Jakkamsetti A."/>
            <person name="Pham P."/>
            <person name="Ruth R."/>
            <person name="San Lucas F."/>
            <person name="Warren J."/>
            <person name="Zhang J."/>
            <person name="Zhao Z."/>
            <person name="Zhou C."/>
            <person name="Zhu D."/>
            <person name="Lee S."/>
            <person name="Bess C."/>
            <person name="Blankenburg K."/>
            <person name="Forbes L."/>
            <person name="Fu Q."/>
            <person name="Gubbala S."/>
            <person name="Hirani K."/>
            <person name="Jayaseelan J.C."/>
            <person name="Lara F."/>
            <person name="Munidasa M."/>
            <person name="Palculict T."/>
            <person name="Patil S."/>
            <person name="Pu L.-L."/>
            <person name="Saada N."/>
            <person name="Tang L."/>
            <person name="Weissenberger G."/>
            <person name="Zhu Y."/>
            <person name="Hemphill L."/>
            <person name="Shang Y."/>
            <person name="Youmans B."/>
            <person name="Ayvaz T."/>
            <person name="Ross M."/>
            <person name="Santibanez J."/>
            <person name="Aqrawi P."/>
            <person name="Gross S."/>
            <person name="Joshi V."/>
            <person name="Fowler G."/>
            <person name="Nazareth L."/>
            <person name="Reid J."/>
            <person name="Worley K."/>
            <person name="Petrosino J."/>
            <person name="Highlander S."/>
            <person name="Gibbs R."/>
        </authorList>
    </citation>
    <scope>NUCLEOTIDE SEQUENCE [LARGE SCALE GENOMIC DNA]</scope>
    <source>
        <strain evidence="3">DSM 15952 / CCUG 50447 / LMG 22039 / TP 1.5</strain>
    </source>
</reference>
<keyword evidence="1" id="KW-1133">Transmembrane helix</keyword>
<keyword evidence="3" id="KW-1185">Reference proteome</keyword>
<dbReference type="EMBL" id="AEPV01000069">
    <property type="protein sequence ID" value="EFU73349.1"/>
    <property type="molecule type" value="Genomic_DNA"/>
</dbReference>
<evidence type="ECO:0000313" key="2">
    <source>
        <dbReference type="EMBL" id="EFU73349.1"/>
    </source>
</evidence>
<dbReference type="Proteomes" id="UP000010296">
    <property type="component" value="Unassembled WGS sequence"/>
</dbReference>
<dbReference type="STRING" id="888064.HMPREF9088_1790"/>
<evidence type="ECO:0000256" key="1">
    <source>
        <dbReference type="SAM" id="Phobius"/>
    </source>
</evidence>
<sequence length="213" mass="23690">MSDFEDNVGLGAILVGGAILASLLFGASKEKKRRLAIPVSFSEGLDADIFRLLCNKEVSAIKRLSSIEVDGLSVRCSVKSNSGLSNWHFTADFYDYGKLTGNYWLSSENDESILPKVFLDRVKRDNQNIFLEYPISTEESSMNLIGKNISEVKGHFNGIGFVNISSVSKKKGILDILKKNGTVFRISINGVTEFNGEDRFSKLDPVQIYYIQE</sequence>
<keyword evidence="1" id="KW-0472">Membrane</keyword>
<accession>E6LHF0</accession>